<reference evidence="2 3" key="2">
    <citation type="journal article" date="2022" name="Arch. Microbiol.">
        <title>Rhodococcus pseudokoreensis sp. nov. isolated from the rhizosphere of young M26 apple rootstocks.</title>
        <authorList>
            <person name="Kampfer P."/>
            <person name="Glaeser S.P."/>
            <person name="Blom J."/>
            <person name="Wolf J."/>
            <person name="Benning S."/>
            <person name="Schloter M."/>
            <person name="Neumann-Schaal M."/>
        </authorList>
    </citation>
    <scope>NUCLEOTIDE SEQUENCE [LARGE SCALE GENOMIC DNA]</scope>
    <source>
        <strain evidence="2 3">R79</strain>
    </source>
</reference>
<keyword evidence="1" id="KW-0472">Membrane</keyword>
<accession>A0A974VYJ8</accession>
<evidence type="ECO:0000313" key="2">
    <source>
        <dbReference type="EMBL" id="QSE87601.1"/>
    </source>
</evidence>
<protein>
    <submittedName>
        <fullName evidence="2">Uncharacterized protein</fullName>
    </submittedName>
</protein>
<evidence type="ECO:0000313" key="3">
    <source>
        <dbReference type="Proteomes" id="UP000662986"/>
    </source>
</evidence>
<feature type="transmembrane region" description="Helical" evidence="1">
    <location>
        <begin position="29"/>
        <end position="49"/>
    </location>
</feature>
<proteinExistence type="predicted"/>
<keyword evidence="1" id="KW-1133">Transmembrane helix</keyword>
<organism evidence="2 3">
    <name type="scientific">Rhodococcus pseudokoreensis</name>
    <dbReference type="NCBI Taxonomy" id="2811421"/>
    <lineage>
        <taxon>Bacteria</taxon>
        <taxon>Bacillati</taxon>
        <taxon>Actinomycetota</taxon>
        <taxon>Actinomycetes</taxon>
        <taxon>Mycobacteriales</taxon>
        <taxon>Nocardiaceae</taxon>
        <taxon>Rhodococcus</taxon>
    </lineage>
</organism>
<keyword evidence="2" id="KW-0614">Plasmid</keyword>
<gene>
    <name evidence="2" type="ORF">JWS13_02745</name>
</gene>
<dbReference type="Proteomes" id="UP000662986">
    <property type="component" value="Plasmid unnamed4"/>
</dbReference>
<reference evidence="2 3" key="1">
    <citation type="journal article" date="2021" name="Microbiol. Resour. Announc.">
        <title>Complete Genome Sequences of Two Rhodococcus sp. Strains with Large and Linear Chromosomes, Isolated from Apple Rhizosphere.</title>
        <authorList>
            <person name="Benning S."/>
            <person name="Brugnone N."/>
            <person name="Siani R."/>
            <person name="Kublik S."/>
            <person name="Schloter M."/>
            <person name="Rad V."/>
        </authorList>
    </citation>
    <scope>NUCLEOTIDE SEQUENCE [LARGE SCALE GENOMIC DNA]</scope>
    <source>
        <strain evidence="2 3">R79</strain>
    </source>
</reference>
<name>A0A974VYJ8_9NOCA</name>
<geneLocation type="plasmid" evidence="2 3">
    <name>unnamed4</name>
</geneLocation>
<sequence>MTIWILWLGAVLVVAGSVAQITHRASAARALWLLAVFAFAVAVVGAVIASEFSPPLLLTVVVAIVATVALTVATGEPKKSMTSRRGAE</sequence>
<keyword evidence="1" id="KW-0812">Transmembrane</keyword>
<feature type="transmembrane region" description="Helical" evidence="1">
    <location>
        <begin position="56"/>
        <end position="75"/>
    </location>
</feature>
<evidence type="ECO:0000256" key="1">
    <source>
        <dbReference type="SAM" id="Phobius"/>
    </source>
</evidence>
<dbReference type="EMBL" id="CP070615">
    <property type="protein sequence ID" value="QSE87601.1"/>
    <property type="molecule type" value="Genomic_DNA"/>
</dbReference>
<keyword evidence="3" id="KW-1185">Reference proteome</keyword>
<dbReference type="RefSeq" id="WP_206004390.1">
    <property type="nucleotide sequence ID" value="NZ_CP070615.1"/>
</dbReference>